<evidence type="ECO:0000313" key="3">
    <source>
        <dbReference type="Proteomes" id="UP000189229"/>
    </source>
</evidence>
<evidence type="ECO:0000313" key="2">
    <source>
        <dbReference type="EMBL" id="OOK66650.1"/>
    </source>
</evidence>
<accession>A0A1V3WI65</accession>
<keyword evidence="1" id="KW-0812">Transmembrane</keyword>
<proteinExistence type="predicted"/>
<gene>
    <name evidence="2" type="ORF">BZL30_8131</name>
</gene>
<dbReference type="Proteomes" id="UP000189229">
    <property type="component" value="Unassembled WGS sequence"/>
</dbReference>
<comment type="caution">
    <text evidence="2">The sequence shown here is derived from an EMBL/GenBank/DDBJ whole genome shotgun (WGS) entry which is preliminary data.</text>
</comment>
<feature type="transmembrane region" description="Helical" evidence="1">
    <location>
        <begin position="25"/>
        <end position="47"/>
    </location>
</feature>
<evidence type="ECO:0000256" key="1">
    <source>
        <dbReference type="SAM" id="Phobius"/>
    </source>
</evidence>
<name>A0A1V3WI65_MYCKA</name>
<sequence length="60" mass="6647">MNEPSVDVAPRVRARERVVVHVDSLMARFVGALAVFCAACWLIALLAHNYRHEDWQAAGG</sequence>
<keyword evidence="1" id="KW-1133">Transmembrane helix</keyword>
<keyword evidence="1" id="KW-0472">Membrane</keyword>
<dbReference type="AlphaFoldDB" id="A0A1V3WI65"/>
<organism evidence="2 3">
    <name type="scientific">Mycobacterium kansasii</name>
    <dbReference type="NCBI Taxonomy" id="1768"/>
    <lineage>
        <taxon>Bacteria</taxon>
        <taxon>Bacillati</taxon>
        <taxon>Actinomycetota</taxon>
        <taxon>Actinomycetes</taxon>
        <taxon>Mycobacteriales</taxon>
        <taxon>Mycobacteriaceae</taxon>
        <taxon>Mycobacterium</taxon>
    </lineage>
</organism>
<protein>
    <submittedName>
        <fullName evidence="2">Uncharacterized protein</fullName>
    </submittedName>
</protein>
<reference evidence="2 3" key="1">
    <citation type="submission" date="2017-02" db="EMBL/GenBank/DDBJ databases">
        <title>Complete genome sequences of Mycobacterium kansasii strains isolated from rhesus macaques.</title>
        <authorList>
            <person name="Panda A."/>
            <person name="Nagaraj S."/>
            <person name="Zhao X."/>
            <person name="Tettelin H."/>
            <person name="Detolla L.J."/>
        </authorList>
    </citation>
    <scope>NUCLEOTIDE SEQUENCE [LARGE SCALE GENOMIC DNA]</scope>
    <source>
        <strain evidence="2 3">11-3813</strain>
    </source>
</reference>
<dbReference type="EMBL" id="MVBM01000009">
    <property type="protein sequence ID" value="OOK66650.1"/>
    <property type="molecule type" value="Genomic_DNA"/>
</dbReference>